<protein>
    <recommendedName>
        <fullName evidence="4">Lipoprotein with Yx(FWY)xxD motif</fullName>
    </recommendedName>
</protein>
<proteinExistence type="predicted"/>
<dbReference type="PANTHER" id="PTHR39335">
    <property type="entry name" value="BLL4220 PROTEIN"/>
    <property type="match status" value="1"/>
</dbReference>
<organism evidence="2 3">
    <name type="scientific">Haloarchaeobius litoreus</name>
    <dbReference type="NCBI Taxonomy" id="755306"/>
    <lineage>
        <taxon>Archaea</taxon>
        <taxon>Methanobacteriati</taxon>
        <taxon>Methanobacteriota</taxon>
        <taxon>Stenosarchaea group</taxon>
        <taxon>Halobacteria</taxon>
        <taxon>Halobacteriales</taxon>
        <taxon>Halorubellaceae</taxon>
        <taxon>Haloarchaeobius</taxon>
    </lineage>
</organism>
<feature type="region of interest" description="Disordered" evidence="1">
    <location>
        <begin position="29"/>
        <end position="56"/>
    </location>
</feature>
<sequence length="205" mass="20173">MARTRRTLLGAVAGTFAVAGCLGDGGDGGGGATTQPATTQPATTQPATTAQTTTAPETTAAETTAMDGGGDATVQVRSHPDLGDILVDSEGLTLYMFDSDEQGSGASTCSGGCADAWPPLTVDGDPTAGDGVSAELTTFEREDGSTQVAANGWPLYYYASDTAPGDATGQAANDVWWVLAPDGSPVRPSGTTTDGGGSGGGGGPY</sequence>
<comment type="caution">
    <text evidence="2">The sequence shown here is derived from an EMBL/GenBank/DDBJ whole genome shotgun (WGS) entry which is preliminary data.</text>
</comment>
<keyword evidence="3" id="KW-1185">Reference proteome</keyword>
<dbReference type="Pfam" id="PF03640">
    <property type="entry name" value="Lipoprotein_15"/>
    <property type="match status" value="2"/>
</dbReference>
<dbReference type="PROSITE" id="PS51257">
    <property type="entry name" value="PROKAR_LIPOPROTEIN"/>
    <property type="match status" value="1"/>
</dbReference>
<feature type="region of interest" description="Disordered" evidence="1">
    <location>
        <begin position="182"/>
        <end position="205"/>
    </location>
</feature>
<feature type="compositionally biased region" description="Gly residues" evidence="1">
    <location>
        <begin position="193"/>
        <end position="205"/>
    </location>
</feature>
<evidence type="ECO:0000256" key="1">
    <source>
        <dbReference type="SAM" id="MobiDB-lite"/>
    </source>
</evidence>
<reference evidence="2 3" key="1">
    <citation type="journal article" date="2019" name="Int. J. Syst. Evol. Microbiol.">
        <title>The Global Catalogue of Microorganisms (GCM) 10K type strain sequencing project: providing services to taxonomists for standard genome sequencing and annotation.</title>
        <authorList>
            <consortium name="The Broad Institute Genomics Platform"/>
            <consortium name="The Broad Institute Genome Sequencing Center for Infectious Disease"/>
            <person name="Wu L."/>
            <person name="Ma J."/>
        </authorList>
    </citation>
    <scope>NUCLEOTIDE SEQUENCE [LARGE SCALE GENOMIC DNA]</scope>
    <source>
        <strain evidence="2 3">CGMCC 1.10390</strain>
    </source>
</reference>
<evidence type="ECO:0008006" key="4">
    <source>
        <dbReference type="Google" id="ProtNLM"/>
    </source>
</evidence>
<accession>A0ABD6DDY0</accession>
<dbReference type="RefSeq" id="WP_256399786.1">
    <property type="nucleotide sequence ID" value="NZ_JANHJR010000002.1"/>
</dbReference>
<gene>
    <name evidence="2" type="ORF">ACFSBL_02390</name>
</gene>
<evidence type="ECO:0000313" key="3">
    <source>
        <dbReference type="Proteomes" id="UP001597034"/>
    </source>
</evidence>
<dbReference type="AlphaFoldDB" id="A0ABD6DDY0"/>
<dbReference type="Proteomes" id="UP001597034">
    <property type="component" value="Unassembled WGS sequence"/>
</dbReference>
<name>A0ABD6DDY0_9EURY</name>
<feature type="compositionally biased region" description="Low complexity" evidence="1">
    <location>
        <begin position="33"/>
        <end position="56"/>
    </location>
</feature>
<dbReference type="EMBL" id="JBHUDO010000001">
    <property type="protein sequence ID" value="MFD1644520.1"/>
    <property type="molecule type" value="Genomic_DNA"/>
</dbReference>
<dbReference type="PANTHER" id="PTHR39335:SF1">
    <property type="entry name" value="BLL4220 PROTEIN"/>
    <property type="match status" value="1"/>
</dbReference>
<dbReference type="InterPro" id="IPR005297">
    <property type="entry name" value="Lipoprotein_repeat"/>
</dbReference>
<evidence type="ECO:0000313" key="2">
    <source>
        <dbReference type="EMBL" id="MFD1644520.1"/>
    </source>
</evidence>